<dbReference type="AlphaFoldDB" id="A0A387BFG3"/>
<dbReference type="EMBL" id="CP032627">
    <property type="protein sequence ID" value="AYG00862.1"/>
    <property type="molecule type" value="Genomic_DNA"/>
</dbReference>
<sequence length="443" mass="50624">MIMLKKILFWILLILSVNQAIILTRFNGAFYIKGLIGIVLTLFYFFYNFNPRTTEYPAEKLTKLSACYDILQSSAVVFLVQALIYLSIITVYPIHWVIFLTNFTVSLLLCYFLVINGLIRSFTISRQIGLLLRIALLSFWWMPFINSIFSTFASVKIKQELIFDNQKYILNQKRKEKQVCKTKYPIVMIHGIFFRDWEIFNYWGRIPEALEDNGAQIFYGEHESSIPVEQAAIQIRDKILSILAQTGASKVNIIAHSKGGIDSRYAISVLGLAPYVASLTTINSPHYGSDLAGKVLSMTPEKIVTKIGNKYSNIFMRLGDTQCDFVESIKELTPERCGQLNRKMTDSPYVYYQSIGSSMKSRRSASFPLNLGYAIIKPIAGDNDGLVATKSMQWGNFLGILRPKGRMGISHSDMIDLSRKNIKRFDVMEFYVQMISELREKGY</sequence>
<feature type="transmembrane region" description="Helical" evidence="1">
    <location>
        <begin position="30"/>
        <end position="49"/>
    </location>
</feature>
<keyword evidence="1" id="KW-0812">Transmembrane</keyword>
<dbReference type="KEGG" id="lact:D7I46_06980"/>
<feature type="transmembrane region" description="Helical" evidence="1">
    <location>
        <begin position="130"/>
        <end position="149"/>
    </location>
</feature>
<proteinExistence type="predicted"/>
<accession>A0A387BFG3</accession>
<dbReference type="InterPro" id="IPR029058">
    <property type="entry name" value="AB_hydrolase_fold"/>
</dbReference>
<keyword evidence="1" id="KW-0472">Membrane</keyword>
<dbReference type="OrthoDB" id="9765872at2"/>
<gene>
    <name evidence="2" type="ORF">D7I46_06980</name>
</gene>
<keyword evidence="1" id="KW-1133">Transmembrane helix</keyword>
<keyword evidence="3" id="KW-1185">Reference proteome</keyword>
<evidence type="ECO:0000256" key="1">
    <source>
        <dbReference type="SAM" id="Phobius"/>
    </source>
</evidence>
<dbReference type="Proteomes" id="UP000269374">
    <property type="component" value="Chromosome"/>
</dbReference>
<organism evidence="2 3">
    <name type="scientific">Lactococcus allomyrinae</name>
    <dbReference type="NCBI Taxonomy" id="2419773"/>
    <lineage>
        <taxon>Bacteria</taxon>
        <taxon>Bacillati</taxon>
        <taxon>Bacillota</taxon>
        <taxon>Bacilli</taxon>
        <taxon>Lactobacillales</taxon>
        <taxon>Streptococcaceae</taxon>
        <taxon>Lactococcus</taxon>
    </lineage>
</organism>
<reference evidence="2 3" key="1">
    <citation type="submission" date="2018-09" db="EMBL/GenBank/DDBJ databases">
        <title>Genome sequencing of strain 1JSPR-7.</title>
        <authorList>
            <person name="Heo J."/>
            <person name="Kim S.-J."/>
            <person name="Kwon S.-W."/>
        </authorList>
    </citation>
    <scope>NUCLEOTIDE SEQUENCE [LARGE SCALE GENOMIC DNA]</scope>
    <source>
        <strain evidence="2 3">1JSPR-7</strain>
    </source>
</reference>
<dbReference type="Pfam" id="PF01674">
    <property type="entry name" value="Lipase_2"/>
    <property type="match status" value="1"/>
</dbReference>
<dbReference type="GO" id="GO:0016042">
    <property type="term" value="P:lipid catabolic process"/>
    <property type="evidence" value="ECO:0007669"/>
    <property type="project" value="InterPro"/>
</dbReference>
<dbReference type="Gene3D" id="3.40.50.1820">
    <property type="entry name" value="alpha/beta hydrolase"/>
    <property type="match status" value="1"/>
</dbReference>
<evidence type="ECO:0000313" key="3">
    <source>
        <dbReference type="Proteomes" id="UP000269374"/>
    </source>
</evidence>
<protein>
    <submittedName>
        <fullName evidence="2">Triacylglycerol lipase</fullName>
    </submittedName>
</protein>
<feature type="transmembrane region" description="Helical" evidence="1">
    <location>
        <begin position="70"/>
        <end position="88"/>
    </location>
</feature>
<evidence type="ECO:0000313" key="2">
    <source>
        <dbReference type="EMBL" id="AYG00862.1"/>
    </source>
</evidence>
<dbReference type="SUPFAM" id="SSF53474">
    <property type="entry name" value="alpha/beta-Hydrolases"/>
    <property type="match status" value="1"/>
</dbReference>
<name>A0A387BFG3_9LACT</name>
<dbReference type="GO" id="GO:0016787">
    <property type="term" value="F:hydrolase activity"/>
    <property type="evidence" value="ECO:0007669"/>
    <property type="project" value="InterPro"/>
</dbReference>
<dbReference type="InterPro" id="IPR002918">
    <property type="entry name" value="Lipase_EstA/Esterase_EstB"/>
</dbReference>
<feature type="transmembrane region" description="Helical" evidence="1">
    <location>
        <begin position="94"/>
        <end position="118"/>
    </location>
</feature>